<dbReference type="PANTHER" id="PTHR30146">
    <property type="entry name" value="LACI-RELATED TRANSCRIPTIONAL REPRESSOR"/>
    <property type="match status" value="1"/>
</dbReference>
<dbReference type="CDD" id="cd06267">
    <property type="entry name" value="PBP1_LacI_sugar_binding-like"/>
    <property type="match status" value="1"/>
</dbReference>
<gene>
    <name evidence="5" type="primary">ccpA_1</name>
    <name evidence="5" type="ORF">SMSP2_00129</name>
</gene>
<keyword evidence="3" id="KW-0804">Transcription</keyword>
<dbReference type="Pfam" id="PF13377">
    <property type="entry name" value="Peripla_BP_3"/>
    <property type="match status" value="1"/>
</dbReference>
<dbReference type="Gene3D" id="3.40.50.2300">
    <property type="match status" value="2"/>
</dbReference>
<dbReference type="PROSITE" id="PS50932">
    <property type="entry name" value="HTH_LACI_2"/>
    <property type="match status" value="1"/>
</dbReference>
<dbReference type="InterPro" id="IPR028082">
    <property type="entry name" value="Peripla_BP_I"/>
</dbReference>
<dbReference type="SMART" id="SM00354">
    <property type="entry name" value="HTH_LACI"/>
    <property type="match status" value="1"/>
</dbReference>
<evidence type="ECO:0000256" key="2">
    <source>
        <dbReference type="ARBA" id="ARBA00023125"/>
    </source>
</evidence>
<protein>
    <submittedName>
        <fullName evidence="5">Glucose-resistance amylase regulator</fullName>
    </submittedName>
</protein>
<evidence type="ECO:0000256" key="3">
    <source>
        <dbReference type="ARBA" id="ARBA00023163"/>
    </source>
</evidence>
<dbReference type="CDD" id="cd01392">
    <property type="entry name" value="HTH_LacI"/>
    <property type="match status" value="1"/>
</dbReference>
<reference evidence="6" key="1">
    <citation type="submission" date="2017-02" db="EMBL/GenBank/DDBJ databases">
        <title>Comparative genomics and description of representatives of a novel lineage of planctomycetes thriving in anoxic sediments.</title>
        <authorList>
            <person name="Spring S."/>
            <person name="Bunk B."/>
            <person name="Sproer C."/>
        </authorList>
    </citation>
    <scope>NUCLEOTIDE SEQUENCE [LARGE SCALE GENOMIC DNA]</scope>
    <source>
        <strain evidence="6">SM-Chi-D1</strain>
    </source>
</reference>
<dbReference type="OrthoDB" id="269117at2"/>
<dbReference type="EMBL" id="CP019646">
    <property type="protein sequence ID" value="AQQ69795.1"/>
    <property type="molecule type" value="Genomic_DNA"/>
</dbReference>
<dbReference type="STRING" id="1851148.SMSP2_00129"/>
<name>A0A1Q2MAP3_9BACT</name>
<proteinExistence type="predicted"/>
<keyword evidence="2" id="KW-0238">DNA-binding</keyword>
<evidence type="ECO:0000313" key="5">
    <source>
        <dbReference type="EMBL" id="AQQ69795.1"/>
    </source>
</evidence>
<feature type="domain" description="HTH lacI-type" evidence="4">
    <location>
        <begin position="3"/>
        <end position="61"/>
    </location>
</feature>
<organism evidence="5 6">
    <name type="scientific">Limihaloglobus sulfuriphilus</name>
    <dbReference type="NCBI Taxonomy" id="1851148"/>
    <lineage>
        <taxon>Bacteria</taxon>
        <taxon>Pseudomonadati</taxon>
        <taxon>Planctomycetota</taxon>
        <taxon>Phycisphaerae</taxon>
        <taxon>Sedimentisphaerales</taxon>
        <taxon>Sedimentisphaeraceae</taxon>
        <taxon>Limihaloglobus</taxon>
    </lineage>
</organism>
<evidence type="ECO:0000313" key="6">
    <source>
        <dbReference type="Proteomes" id="UP000188181"/>
    </source>
</evidence>
<dbReference type="SUPFAM" id="SSF53822">
    <property type="entry name" value="Periplasmic binding protein-like I"/>
    <property type="match status" value="1"/>
</dbReference>
<sequence length="353" mass="39016">MPVTIKQISNELGLSPATVSLAIRNKKAGKKRLSPETVSRVQETARKMGYRPNTLATSLISSTSTTVGVLLGSLSFGSESLLDGFKMSFGPDYTSFLSVYNGEGQREKRELEMLIGHRVCGLIAAFSGASENISLYKDAALRYKIPLVVIERQIPELNVPVVRSDHFNSTYLAAKALQDLGHKRIMYASVSFSVSSEMSELHSQGYYKAMREAGLENCICVNERRGIKDWYKSGNLRAQVSEIMKTWLLQKDRSTAVLVDHDWLAYEILSECSELGIRIPEDLSLMGIGDYVFSSFPYVSLSTVASAGDYPMQTMIGRGAAKLLMELVAGDEWDGNDVILPVKVVLRSTTREI</sequence>
<dbReference type="InterPro" id="IPR010982">
    <property type="entry name" value="Lambda_DNA-bd_dom_sf"/>
</dbReference>
<dbReference type="InterPro" id="IPR046335">
    <property type="entry name" value="LacI/GalR-like_sensor"/>
</dbReference>
<dbReference type="RefSeq" id="WP_146682103.1">
    <property type="nucleotide sequence ID" value="NZ_CP019646.1"/>
</dbReference>
<dbReference type="Proteomes" id="UP000188181">
    <property type="component" value="Chromosome"/>
</dbReference>
<evidence type="ECO:0000256" key="1">
    <source>
        <dbReference type="ARBA" id="ARBA00023015"/>
    </source>
</evidence>
<keyword evidence="6" id="KW-1185">Reference proteome</keyword>
<evidence type="ECO:0000259" key="4">
    <source>
        <dbReference type="PROSITE" id="PS50932"/>
    </source>
</evidence>
<dbReference type="KEGG" id="pbas:SMSP2_00129"/>
<dbReference type="GO" id="GO:0003700">
    <property type="term" value="F:DNA-binding transcription factor activity"/>
    <property type="evidence" value="ECO:0007669"/>
    <property type="project" value="TreeGrafter"/>
</dbReference>
<dbReference type="Gene3D" id="1.10.260.40">
    <property type="entry name" value="lambda repressor-like DNA-binding domains"/>
    <property type="match status" value="1"/>
</dbReference>
<dbReference type="InterPro" id="IPR000843">
    <property type="entry name" value="HTH_LacI"/>
</dbReference>
<dbReference type="Pfam" id="PF00356">
    <property type="entry name" value="LacI"/>
    <property type="match status" value="1"/>
</dbReference>
<keyword evidence="1" id="KW-0805">Transcription regulation</keyword>
<dbReference type="AlphaFoldDB" id="A0A1Q2MAP3"/>
<dbReference type="PANTHER" id="PTHR30146:SF109">
    <property type="entry name" value="HTH-TYPE TRANSCRIPTIONAL REGULATOR GALS"/>
    <property type="match status" value="1"/>
</dbReference>
<dbReference type="SUPFAM" id="SSF47413">
    <property type="entry name" value="lambda repressor-like DNA-binding domains"/>
    <property type="match status" value="1"/>
</dbReference>
<dbReference type="GO" id="GO:0000976">
    <property type="term" value="F:transcription cis-regulatory region binding"/>
    <property type="evidence" value="ECO:0007669"/>
    <property type="project" value="TreeGrafter"/>
</dbReference>
<accession>A0A1Q2MAP3</accession>